<evidence type="ECO:0000313" key="3">
    <source>
        <dbReference type="EMBL" id="MDR4307718.1"/>
    </source>
</evidence>
<dbReference type="PANTHER" id="PTHR22911:SF76">
    <property type="entry name" value="EAMA DOMAIN-CONTAINING PROTEIN"/>
    <property type="match status" value="1"/>
</dbReference>
<feature type="transmembrane region" description="Helical" evidence="1">
    <location>
        <begin position="37"/>
        <end position="57"/>
    </location>
</feature>
<evidence type="ECO:0000256" key="1">
    <source>
        <dbReference type="SAM" id="Phobius"/>
    </source>
</evidence>
<dbReference type="SUPFAM" id="SSF103481">
    <property type="entry name" value="Multidrug resistance efflux transporter EmrE"/>
    <property type="match status" value="2"/>
</dbReference>
<proteinExistence type="predicted"/>
<comment type="caution">
    <text evidence="3">The sequence shown here is derived from an EMBL/GenBank/DDBJ whole genome shotgun (WGS) entry which is preliminary data.</text>
</comment>
<feature type="domain" description="EamA" evidence="2">
    <location>
        <begin position="155"/>
        <end position="287"/>
    </location>
</feature>
<dbReference type="InterPro" id="IPR000620">
    <property type="entry name" value="EamA_dom"/>
</dbReference>
<feature type="transmembrane region" description="Helical" evidence="1">
    <location>
        <begin position="215"/>
        <end position="233"/>
    </location>
</feature>
<dbReference type="RefSeq" id="WP_309392833.1">
    <property type="nucleotide sequence ID" value="NZ_JADBEO010000030.1"/>
</dbReference>
<evidence type="ECO:0000313" key="4">
    <source>
        <dbReference type="Proteomes" id="UP001181622"/>
    </source>
</evidence>
<keyword evidence="4" id="KW-1185">Reference proteome</keyword>
<gene>
    <name evidence="3" type="ORF">IHQ68_13930</name>
</gene>
<feature type="transmembrane region" description="Helical" evidence="1">
    <location>
        <begin position="245"/>
        <end position="265"/>
    </location>
</feature>
<protein>
    <submittedName>
        <fullName evidence="3">EamA family transporter</fullName>
    </submittedName>
</protein>
<evidence type="ECO:0000259" key="2">
    <source>
        <dbReference type="Pfam" id="PF00892"/>
    </source>
</evidence>
<reference evidence="3" key="1">
    <citation type="submission" date="2020-10" db="EMBL/GenBank/DDBJ databases">
        <authorList>
            <person name="Abbas A."/>
            <person name="Razzaq R."/>
            <person name="Waqas M."/>
            <person name="Abbas N."/>
            <person name="Nielsen T.K."/>
            <person name="Hansen L.H."/>
            <person name="Hussain S."/>
            <person name="Shahid M."/>
        </authorList>
    </citation>
    <scope>NUCLEOTIDE SEQUENCE</scope>
    <source>
        <strain evidence="3">S14</strain>
    </source>
</reference>
<organism evidence="3 4">
    <name type="scientific">Chelatococcus sambhunathii</name>
    <dbReference type="NCBI Taxonomy" id="363953"/>
    <lineage>
        <taxon>Bacteria</taxon>
        <taxon>Pseudomonadati</taxon>
        <taxon>Pseudomonadota</taxon>
        <taxon>Alphaproteobacteria</taxon>
        <taxon>Hyphomicrobiales</taxon>
        <taxon>Chelatococcaceae</taxon>
        <taxon>Chelatococcus</taxon>
    </lineage>
</organism>
<dbReference type="EMBL" id="JADBEO010000030">
    <property type="protein sequence ID" value="MDR4307718.1"/>
    <property type="molecule type" value="Genomic_DNA"/>
</dbReference>
<feature type="domain" description="EamA" evidence="2">
    <location>
        <begin position="12"/>
        <end position="140"/>
    </location>
</feature>
<sequence>MLGLPQSSRATAMGFVAILMWSALALLTASTGSTPPFLLTALTFAVGGCLGLAVTATRSGGLAALRQPWPVWLHGLGGLFGYHLLYFSALKLAPPAEAGSICYLWPLLIVLFSAALPGGGLSPRHLLGATLGLVGTALIIMGRSGGLSFEWAYAPGYVAALAAAAVWAAYSVGARWFQSVPTEAVTGFCLVTAALAALCHIAFEPSVWPESWGEWAAIIALGAGPVGAAFFAWDVGMKRGDVRLLGVAAYACPMLSVLLLVAAGYAQANAALIGGCALIVVGALIATLKRGAVAASLPSSRGG</sequence>
<keyword evidence="1" id="KW-1133">Transmembrane helix</keyword>
<feature type="transmembrane region" description="Helical" evidence="1">
    <location>
        <begin position="184"/>
        <end position="203"/>
    </location>
</feature>
<feature type="transmembrane region" description="Helical" evidence="1">
    <location>
        <begin position="271"/>
        <end position="288"/>
    </location>
</feature>
<dbReference type="PANTHER" id="PTHR22911">
    <property type="entry name" value="ACYL-MALONYL CONDENSING ENZYME-RELATED"/>
    <property type="match status" value="1"/>
</dbReference>
<feature type="transmembrane region" description="Helical" evidence="1">
    <location>
        <begin position="12"/>
        <end position="31"/>
    </location>
</feature>
<feature type="transmembrane region" description="Helical" evidence="1">
    <location>
        <begin position="69"/>
        <end position="86"/>
    </location>
</feature>
<dbReference type="Pfam" id="PF00892">
    <property type="entry name" value="EamA"/>
    <property type="match status" value="2"/>
</dbReference>
<dbReference type="InterPro" id="IPR037185">
    <property type="entry name" value="EmrE-like"/>
</dbReference>
<feature type="transmembrane region" description="Helical" evidence="1">
    <location>
        <begin position="151"/>
        <end position="172"/>
    </location>
</feature>
<accession>A0ABU1DHW2</accession>
<name>A0ABU1DHW2_9HYPH</name>
<feature type="transmembrane region" description="Helical" evidence="1">
    <location>
        <begin position="98"/>
        <end position="119"/>
    </location>
</feature>
<dbReference type="Proteomes" id="UP001181622">
    <property type="component" value="Unassembled WGS sequence"/>
</dbReference>
<keyword evidence="1" id="KW-0812">Transmembrane</keyword>
<keyword evidence="1" id="KW-0472">Membrane</keyword>